<sequence>MYSVIVVPDGCRGPDEQFRLEPGETLRFGRTHCRSGCCGVRLILPHPHVSRSAGELTATGAFWTLSNFSRDRTYTVVNPESADERITVAPGRADAPVPFEFARVILATGTGTSTDAGTDGEPCGFDVWAPRHDYLEGPADDDHDPGEPMVRPFPLDRTKRYFLVLAALCEPRLRDERDAPLPTVEQIVERVRPHWPEVNRSAVHWNIDYLTVKLRLKPPREHGHGVDALVSTALRLDLVREEQLGVLEGRLPV</sequence>
<dbReference type="EMBL" id="JAGSMN010000929">
    <property type="protein sequence ID" value="MBR7677426.1"/>
    <property type="molecule type" value="Genomic_DNA"/>
</dbReference>
<gene>
    <name evidence="1" type="ORF">KDA82_31440</name>
</gene>
<protein>
    <submittedName>
        <fullName evidence="1">FHA domain-containing protein</fullName>
    </submittedName>
</protein>
<name>A0A8T4IYI0_9ACTN</name>
<comment type="caution">
    <text evidence="1">The sequence shown here is derived from an EMBL/GenBank/DDBJ whole genome shotgun (WGS) entry which is preliminary data.</text>
</comment>
<accession>A0A8T4IYI0</accession>
<organism evidence="1 2">
    <name type="scientific">Streptomyces daliensis</name>
    <dbReference type="NCBI Taxonomy" id="299421"/>
    <lineage>
        <taxon>Bacteria</taxon>
        <taxon>Bacillati</taxon>
        <taxon>Actinomycetota</taxon>
        <taxon>Actinomycetes</taxon>
        <taxon>Kitasatosporales</taxon>
        <taxon>Streptomycetaceae</taxon>
        <taxon>Streptomyces</taxon>
    </lineage>
</organism>
<dbReference type="AlphaFoldDB" id="A0A8T4IYI0"/>
<evidence type="ECO:0000313" key="2">
    <source>
        <dbReference type="Proteomes" id="UP000675554"/>
    </source>
</evidence>
<dbReference type="Proteomes" id="UP000675554">
    <property type="component" value="Unassembled WGS sequence"/>
</dbReference>
<keyword evidence="2" id="KW-1185">Reference proteome</keyword>
<proteinExistence type="predicted"/>
<reference evidence="1" key="1">
    <citation type="submission" date="2021-04" db="EMBL/GenBank/DDBJ databases">
        <title>Sequencing of actinobacteria type strains.</title>
        <authorList>
            <person name="Nguyen G.-S."/>
            <person name="Wentzel A."/>
        </authorList>
    </citation>
    <scope>NUCLEOTIDE SEQUENCE</scope>
    <source>
        <strain evidence="1">DSM 42095</strain>
    </source>
</reference>
<evidence type="ECO:0000313" key="1">
    <source>
        <dbReference type="EMBL" id="MBR7677426.1"/>
    </source>
</evidence>